<feature type="compositionally biased region" description="Basic residues" evidence="1">
    <location>
        <begin position="250"/>
        <end position="259"/>
    </location>
</feature>
<dbReference type="Proteomes" id="UP000757232">
    <property type="component" value="Unassembled WGS sequence"/>
</dbReference>
<comment type="caution">
    <text evidence="2">The sequence shown here is derived from an EMBL/GenBank/DDBJ whole genome shotgun (WGS) entry which is preliminary data.</text>
</comment>
<gene>
    <name evidence="2" type="ORF">A7U60_g4045</name>
</gene>
<protein>
    <submittedName>
        <fullName evidence="2">Uncharacterized protein</fullName>
    </submittedName>
</protein>
<evidence type="ECO:0000313" key="2">
    <source>
        <dbReference type="EMBL" id="OCB88758.1"/>
    </source>
</evidence>
<evidence type="ECO:0000256" key="1">
    <source>
        <dbReference type="SAM" id="MobiDB-lite"/>
    </source>
</evidence>
<evidence type="ECO:0000313" key="3">
    <source>
        <dbReference type="Proteomes" id="UP000757232"/>
    </source>
</evidence>
<dbReference type="AlphaFoldDB" id="A0A9Q5N9F8"/>
<dbReference type="EMBL" id="LNZH02000171">
    <property type="protein sequence ID" value="OCB88758.1"/>
    <property type="molecule type" value="Genomic_DNA"/>
</dbReference>
<proteinExistence type="predicted"/>
<accession>A0A9Q5N9F8</accession>
<feature type="compositionally biased region" description="Basic and acidic residues" evidence="1">
    <location>
        <begin position="260"/>
        <end position="271"/>
    </location>
</feature>
<organism evidence="2 3">
    <name type="scientific">Sanghuangporus baumii</name>
    <name type="common">Phellinus baumii</name>
    <dbReference type="NCBI Taxonomy" id="108892"/>
    <lineage>
        <taxon>Eukaryota</taxon>
        <taxon>Fungi</taxon>
        <taxon>Dikarya</taxon>
        <taxon>Basidiomycota</taxon>
        <taxon>Agaricomycotina</taxon>
        <taxon>Agaricomycetes</taxon>
        <taxon>Hymenochaetales</taxon>
        <taxon>Hymenochaetaceae</taxon>
        <taxon>Sanghuangporus</taxon>
    </lineage>
</organism>
<feature type="region of interest" description="Disordered" evidence="1">
    <location>
        <begin position="244"/>
        <end position="309"/>
    </location>
</feature>
<keyword evidence="3" id="KW-1185">Reference proteome</keyword>
<name>A0A9Q5N9F8_SANBA</name>
<reference evidence="2" key="1">
    <citation type="submission" date="2016-06" db="EMBL/GenBank/DDBJ databases">
        <title>Draft Genome sequence of the fungus Inonotus baumii.</title>
        <authorList>
            <person name="Zhu H."/>
            <person name="Lin W."/>
        </authorList>
    </citation>
    <scope>NUCLEOTIDE SEQUENCE</scope>
    <source>
        <strain evidence="2">821</strain>
    </source>
</reference>
<sequence>MSRPPTRQNSWESLYEEDNVSSEIRKIRYDFDNVKVNVDRDFTTPIFRECHNARSSSRSLRKGVLELSKAFPALLLERNRGWDDPNGPYETAKGQINELLHLRRNGLEDDNVFRLIDDSCILLDCKPYIKLATLAKMLEYWSDAYEAEMSVRKIYLEDEKMIYGRKKDIDVHIEEFQRAIGNQDINRARQALAKMKGAYARIIEFLKQSRGKYSSREIRRIVERANAVIRRSMENMNRLRRKVEAEAGRKGRANARRSRRGDINYNREPRRIWPKRFGLGSGNKRSTPLPDSRREYPALRRGTLRPTNY</sequence>